<keyword evidence="3" id="KW-1185">Reference proteome</keyword>
<dbReference type="InterPro" id="IPR006059">
    <property type="entry name" value="SBP"/>
</dbReference>
<sequence length="409" mass="45779">MKKTVFILMALILTLSFSGCSKKQAKNEESNIENWQQVLDESKGSTVNFYGYGGDENINKWVDNVLAKKVKEDYDITLNRVPMDIDSILNKLLGEKQANNEKGSIDLVWLNGENFYAAKKANLLYGPFTNIIPNFEKYVDGTANDINKDFGYNVDGYESPFGRAQLVMVYNKDMVTKFPKNTQELMEICKANSGKFTYPAPPDFTGSAFVRNVIYDIVGEEKLKGLKTKEEIEKAIEPAINYLNDLKPYLWNEGKTYPATLAQLDNMFADKQVLGTVTYAPNAIDGRIKNGEYPNGAVSSVFEKGTIGNTHFVAIPYNSENKKGAMAVANAILSVEMQASKYDPLAWGDLPALDNNKLLDNEKSMFSKVKLSDAIVKQDELLSHRCSEPDADIIPIIEKIWMERVAGEE</sequence>
<name>A0A1I0W6Q2_9CLOT</name>
<dbReference type="PANTHER" id="PTHR42779">
    <property type="entry name" value="PROTEIN YNJB"/>
    <property type="match status" value="1"/>
</dbReference>
<dbReference type="AlphaFoldDB" id="A0A1I0W6Q2"/>
<gene>
    <name evidence="2" type="ORF">SAMN04488528_100466</name>
</gene>
<dbReference type="NCBIfam" id="NF008633">
    <property type="entry name" value="PRK11622.1"/>
    <property type="match status" value="1"/>
</dbReference>
<dbReference type="RefSeq" id="WP_090038860.1">
    <property type="nucleotide sequence ID" value="NZ_FOKI01000004.1"/>
</dbReference>
<dbReference type="Proteomes" id="UP000198619">
    <property type="component" value="Unassembled WGS sequence"/>
</dbReference>
<accession>A0A1I0W6Q2</accession>
<evidence type="ECO:0000256" key="1">
    <source>
        <dbReference type="SAM" id="SignalP"/>
    </source>
</evidence>
<evidence type="ECO:0000313" key="2">
    <source>
        <dbReference type="EMBL" id="SFA83988.1"/>
    </source>
</evidence>
<proteinExistence type="predicted"/>
<dbReference type="SUPFAM" id="SSF53850">
    <property type="entry name" value="Periplasmic binding protein-like II"/>
    <property type="match status" value="1"/>
</dbReference>
<keyword evidence="1" id="KW-0732">Signal</keyword>
<organism evidence="2 3">
    <name type="scientific">Clostridium frigidicarnis</name>
    <dbReference type="NCBI Taxonomy" id="84698"/>
    <lineage>
        <taxon>Bacteria</taxon>
        <taxon>Bacillati</taxon>
        <taxon>Bacillota</taxon>
        <taxon>Clostridia</taxon>
        <taxon>Eubacteriales</taxon>
        <taxon>Clostridiaceae</taxon>
        <taxon>Clostridium</taxon>
    </lineage>
</organism>
<dbReference type="InterPro" id="IPR027020">
    <property type="entry name" value="YnjB"/>
</dbReference>
<dbReference type="EMBL" id="FOKI01000004">
    <property type="protein sequence ID" value="SFA83988.1"/>
    <property type="molecule type" value="Genomic_DNA"/>
</dbReference>
<feature type="chain" id="PRO_5011560350" evidence="1">
    <location>
        <begin position="26"/>
        <end position="409"/>
    </location>
</feature>
<dbReference type="Gene3D" id="3.40.190.10">
    <property type="entry name" value="Periplasmic binding protein-like II"/>
    <property type="match status" value="2"/>
</dbReference>
<dbReference type="PIRSF" id="PIRSF029172">
    <property type="entry name" value="UCP029172_ABC_sbc_YnjB"/>
    <property type="match status" value="1"/>
</dbReference>
<feature type="signal peptide" evidence="1">
    <location>
        <begin position="1"/>
        <end position="25"/>
    </location>
</feature>
<dbReference type="PROSITE" id="PS51257">
    <property type="entry name" value="PROKAR_LIPOPROTEIN"/>
    <property type="match status" value="1"/>
</dbReference>
<evidence type="ECO:0000313" key="3">
    <source>
        <dbReference type="Proteomes" id="UP000198619"/>
    </source>
</evidence>
<dbReference type="OrthoDB" id="3239593at2"/>
<dbReference type="PANTHER" id="PTHR42779:SF1">
    <property type="entry name" value="PROTEIN YNJB"/>
    <property type="match status" value="1"/>
</dbReference>
<reference evidence="2 3" key="1">
    <citation type="submission" date="2016-10" db="EMBL/GenBank/DDBJ databases">
        <authorList>
            <person name="de Groot N.N."/>
        </authorList>
    </citation>
    <scope>NUCLEOTIDE SEQUENCE [LARGE SCALE GENOMIC DNA]</scope>
    <source>
        <strain evidence="2 3">DSM 12271</strain>
    </source>
</reference>
<protein>
    <submittedName>
        <fullName evidence="2">Putative spermidine/putrescine transport system substrate-binding protein</fullName>
    </submittedName>
</protein>
<dbReference type="Pfam" id="PF13416">
    <property type="entry name" value="SBP_bac_8"/>
    <property type="match status" value="1"/>
</dbReference>
<dbReference type="STRING" id="84698.SAMN04488528_100466"/>